<dbReference type="Proteomes" id="UP000053676">
    <property type="component" value="Unassembled WGS sequence"/>
</dbReference>
<protein>
    <submittedName>
        <fullName evidence="2">Uncharacterized protein</fullName>
    </submittedName>
</protein>
<dbReference type="AlphaFoldDB" id="W2TVS8"/>
<keyword evidence="3" id="KW-1185">Reference proteome</keyword>
<organism evidence="2 3">
    <name type="scientific">Necator americanus</name>
    <name type="common">Human hookworm</name>
    <dbReference type="NCBI Taxonomy" id="51031"/>
    <lineage>
        <taxon>Eukaryota</taxon>
        <taxon>Metazoa</taxon>
        <taxon>Ecdysozoa</taxon>
        <taxon>Nematoda</taxon>
        <taxon>Chromadorea</taxon>
        <taxon>Rhabditida</taxon>
        <taxon>Rhabditina</taxon>
        <taxon>Rhabditomorpha</taxon>
        <taxon>Strongyloidea</taxon>
        <taxon>Ancylostomatidae</taxon>
        <taxon>Bunostominae</taxon>
        <taxon>Necator</taxon>
    </lineage>
</organism>
<evidence type="ECO:0000256" key="1">
    <source>
        <dbReference type="SAM" id="MobiDB-lite"/>
    </source>
</evidence>
<evidence type="ECO:0000313" key="2">
    <source>
        <dbReference type="EMBL" id="ETN85166.1"/>
    </source>
</evidence>
<evidence type="ECO:0000313" key="3">
    <source>
        <dbReference type="Proteomes" id="UP000053676"/>
    </source>
</evidence>
<proteinExistence type="predicted"/>
<name>W2TVS8_NECAM</name>
<sequence>MVFAGNLRKCSNCAIAGRLRNDCTAIVRAAGRTGGAEEEVEDGANAERFAQKRGNGEVEVD</sequence>
<feature type="region of interest" description="Disordered" evidence="1">
    <location>
        <begin position="32"/>
        <end position="61"/>
    </location>
</feature>
<gene>
    <name evidence="2" type="ORF">NECAME_06555</name>
</gene>
<dbReference type="EMBL" id="KI657794">
    <property type="protein sequence ID" value="ETN85166.1"/>
    <property type="molecule type" value="Genomic_DNA"/>
</dbReference>
<accession>W2TVS8</accession>
<reference evidence="3" key="1">
    <citation type="journal article" date="2014" name="Nat. Genet.">
        <title>Genome of the human hookworm Necator americanus.</title>
        <authorList>
            <person name="Tang Y.T."/>
            <person name="Gao X."/>
            <person name="Rosa B.A."/>
            <person name="Abubucker S."/>
            <person name="Hallsworth-Pepin K."/>
            <person name="Martin J."/>
            <person name="Tyagi R."/>
            <person name="Heizer E."/>
            <person name="Zhang X."/>
            <person name="Bhonagiri-Palsikar V."/>
            <person name="Minx P."/>
            <person name="Warren W.C."/>
            <person name="Wang Q."/>
            <person name="Zhan B."/>
            <person name="Hotez P.J."/>
            <person name="Sternberg P.W."/>
            <person name="Dougall A."/>
            <person name="Gaze S.T."/>
            <person name="Mulvenna J."/>
            <person name="Sotillo J."/>
            <person name="Ranganathan S."/>
            <person name="Rabelo E.M."/>
            <person name="Wilson R.K."/>
            <person name="Felgner P.L."/>
            <person name="Bethony J."/>
            <person name="Hawdon J.M."/>
            <person name="Gasser R.B."/>
            <person name="Loukas A."/>
            <person name="Mitreva M."/>
        </authorList>
    </citation>
    <scope>NUCLEOTIDE SEQUENCE [LARGE SCALE GENOMIC DNA]</scope>
</reference>
<dbReference type="KEGG" id="nai:NECAME_06555"/>